<keyword evidence="3" id="KW-0648">Protein biosynthesis</keyword>
<dbReference type="InterPro" id="IPR000795">
    <property type="entry name" value="T_Tr_GTP-bd_dom"/>
</dbReference>
<dbReference type="InterPro" id="IPR027417">
    <property type="entry name" value="P-loop_NTPase"/>
</dbReference>
<dbReference type="Proteomes" id="UP000663671">
    <property type="component" value="Chromosome 5"/>
</dbReference>
<evidence type="ECO:0000259" key="2">
    <source>
        <dbReference type="Pfam" id="PF00009"/>
    </source>
</evidence>
<feature type="region of interest" description="Disordered" evidence="1">
    <location>
        <begin position="270"/>
        <end position="300"/>
    </location>
</feature>
<feature type="domain" description="Tr-type G" evidence="2">
    <location>
        <begin position="309"/>
        <end position="563"/>
    </location>
</feature>
<dbReference type="EMBL" id="CP069111">
    <property type="protein sequence ID" value="QSS61388.1"/>
    <property type="molecule type" value="Genomic_DNA"/>
</dbReference>
<dbReference type="PANTHER" id="PTHR43721">
    <property type="entry name" value="ELONGATION FACTOR TU-RELATED"/>
    <property type="match status" value="1"/>
</dbReference>
<dbReference type="GO" id="GO:0003746">
    <property type="term" value="F:translation elongation factor activity"/>
    <property type="evidence" value="ECO:0007669"/>
    <property type="project" value="UniProtKB-KW"/>
</dbReference>
<name>A0A8A1M4I7_AJECA</name>
<evidence type="ECO:0000256" key="1">
    <source>
        <dbReference type="SAM" id="MobiDB-lite"/>
    </source>
</evidence>
<protein>
    <submittedName>
        <fullName evidence="3">Elongation factor Tu GTP binding domain-containing protein</fullName>
    </submittedName>
</protein>
<dbReference type="PANTHER" id="PTHR43721:SF30">
    <property type="entry name" value="TR-TYPE G DOMAIN-CONTAINING PROTEIN"/>
    <property type="match status" value="1"/>
</dbReference>
<evidence type="ECO:0000313" key="4">
    <source>
        <dbReference type="Proteomes" id="UP000663671"/>
    </source>
</evidence>
<dbReference type="SUPFAM" id="SSF52540">
    <property type="entry name" value="P-loop containing nucleoside triphosphate hydrolases"/>
    <property type="match status" value="1"/>
</dbReference>
<feature type="compositionally biased region" description="Basic and acidic residues" evidence="1">
    <location>
        <begin position="278"/>
        <end position="289"/>
    </location>
</feature>
<evidence type="ECO:0000313" key="3">
    <source>
        <dbReference type="EMBL" id="QSS61388.1"/>
    </source>
</evidence>
<reference evidence="3" key="1">
    <citation type="submission" date="2021-01" db="EMBL/GenBank/DDBJ databases">
        <title>Chromosome-level genome assembly of a human fungal pathogen reveals clustering of transcriptionally co-regulated genes.</title>
        <authorList>
            <person name="Voorhies M."/>
            <person name="Cohen S."/>
            <person name="Shea T.P."/>
            <person name="Petrus S."/>
            <person name="Munoz J.F."/>
            <person name="Poplawski S."/>
            <person name="Goldman W.E."/>
            <person name="Michael T."/>
            <person name="Cuomo C.A."/>
            <person name="Sil A."/>
            <person name="Beyhan S."/>
        </authorList>
    </citation>
    <scope>NUCLEOTIDE SEQUENCE</scope>
    <source>
        <strain evidence="3">WU24</strain>
    </source>
</reference>
<dbReference type="GO" id="GO:0005525">
    <property type="term" value="F:GTP binding"/>
    <property type="evidence" value="ECO:0007669"/>
    <property type="project" value="InterPro"/>
</dbReference>
<keyword evidence="3" id="KW-0251">Elongation factor</keyword>
<feature type="compositionally biased region" description="Low complexity" evidence="1">
    <location>
        <begin position="90"/>
        <end position="100"/>
    </location>
</feature>
<accession>A0A8A1M4I7</accession>
<dbReference type="VEuPathDB" id="FungiDB:I7I51_03562"/>
<dbReference type="OrthoDB" id="5342685at2759"/>
<sequence>MASVFTYDPDPPRVSSPWSTPGCTTPRRVPSGNRGAPCQEELLLTFDPDDPNFLADNGITKLDAEPQDGPTEYKLHLLLRSRRSFLSLSTGNLTSGSSHSKPSLAGPESPPVSSEPVTRPAQALSSQSREHRLQQLTTQLLWRLQQSSPFHSSSTLGLVHPVLPEATPTLGVPSKPARLLPGLEESQGALYEIGVSDDGTFVGLAEDELEESLTNLKAMAASLGCTVEVLRKVAVGHCEWNENADDDSKPVVLRSGKLWVAEALVSPDFKQSDQLSPGDEKRGSLDSKVRVAPSASAEDEPFFSTPQLHIAMAGPSAAGKSSLLGSLSTSALDNGRGKSRLSLLKHRHEIASGITSSVAQELIGYSPASTKGAEPTPDVVNYASGNVTAWTDIHASAQGGRLVFLSDLPGSTRYLKSTLRGLVSWEPHYVMLCIPANSPLDSSRLDVPSELDLSLSYLDLCMKLDLPVIVVVTKLDIATRSGIRQTLVQILSTIKLIGRKPVMLAAPTEASEQEVNLQQIPLSDQQDVDKTVGAEGSNWLSNVPIVITSCVTGAGIGKLHALLRTLPIPSRSSTRPIPISGKKTAQKTAQHEAVKLFDITEVFEVPALKVYSVAGDNKRQHDRAIILCGRVRRGNISIGDQLVVGPLMMNSRTDIDSSHLVPRSKPLVSRSLPEELATFYLQNGHADNEHSQTQQARWQVVRVVSLRNLRLPVTTILEHQIGTIGVDSVETTSCLGSIRKGMVLADFHPISSHLSIPSPLLAPVFHTGFIAIFPALNFTSTLSSSLIMGGNAIVYIASIRAAAKVTCVEANRNSQRQFLTGNEEIFSLDADTFPVDKAPQPTSPNPVANNGPEMSNGFNESGDVSITFSFVSTVEWIELDSRVLAMPGTAMVTTSSSVPAAPGSLALKGFVGRVCKVLSD</sequence>
<gene>
    <name evidence="3" type="ORF">I7I51_03562</name>
</gene>
<dbReference type="InterPro" id="IPR050055">
    <property type="entry name" value="EF-Tu_GTPase"/>
</dbReference>
<proteinExistence type="predicted"/>
<feature type="region of interest" description="Disordered" evidence="1">
    <location>
        <begin position="90"/>
        <end position="130"/>
    </location>
</feature>
<dbReference type="Pfam" id="PF00009">
    <property type="entry name" value="GTP_EFTU"/>
    <property type="match status" value="1"/>
</dbReference>
<organism evidence="3 4">
    <name type="scientific">Ajellomyces capsulatus</name>
    <name type="common">Darling's disease fungus</name>
    <name type="synonym">Histoplasma capsulatum</name>
    <dbReference type="NCBI Taxonomy" id="5037"/>
    <lineage>
        <taxon>Eukaryota</taxon>
        <taxon>Fungi</taxon>
        <taxon>Dikarya</taxon>
        <taxon>Ascomycota</taxon>
        <taxon>Pezizomycotina</taxon>
        <taxon>Eurotiomycetes</taxon>
        <taxon>Eurotiomycetidae</taxon>
        <taxon>Onygenales</taxon>
        <taxon>Ajellomycetaceae</taxon>
        <taxon>Histoplasma</taxon>
    </lineage>
</organism>
<feature type="region of interest" description="Disordered" evidence="1">
    <location>
        <begin position="1"/>
        <end position="36"/>
    </location>
</feature>
<dbReference type="AlphaFoldDB" id="A0A8A1M4I7"/>
<dbReference type="GO" id="GO:0003924">
    <property type="term" value="F:GTPase activity"/>
    <property type="evidence" value="ECO:0007669"/>
    <property type="project" value="InterPro"/>
</dbReference>
<dbReference type="Gene3D" id="3.40.50.300">
    <property type="entry name" value="P-loop containing nucleotide triphosphate hydrolases"/>
    <property type="match status" value="1"/>
</dbReference>